<protein>
    <submittedName>
        <fullName evidence="2">Uncharacterized protein</fullName>
    </submittedName>
</protein>
<reference evidence="2 3" key="1">
    <citation type="submission" date="2019-07" db="EMBL/GenBank/DDBJ databases">
        <authorList>
            <person name="Hibberd C M."/>
            <person name="Gehrig L. J."/>
            <person name="Chang H.-W."/>
            <person name="Venkatesh S."/>
        </authorList>
    </citation>
    <scope>NUCLEOTIDE SEQUENCE [LARGE SCALE GENOMIC DNA]</scope>
    <source>
        <strain evidence="2">Ruminococcus_torques_SSTS_Bg7063</strain>
    </source>
</reference>
<name>A0A564UGA4_9FIRM</name>
<keyword evidence="1" id="KW-1133">Transmembrane helix</keyword>
<organism evidence="2 3">
    <name type="scientific">[Ruminococcus] torques</name>
    <dbReference type="NCBI Taxonomy" id="33039"/>
    <lineage>
        <taxon>Bacteria</taxon>
        <taxon>Bacillati</taxon>
        <taxon>Bacillota</taxon>
        <taxon>Clostridia</taxon>
        <taxon>Lachnospirales</taxon>
        <taxon>Lachnospiraceae</taxon>
        <taxon>Mediterraneibacter</taxon>
    </lineage>
</organism>
<keyword evidence="1" id="KW-0812">Transmembrane</keyword>
<sequence>MNIGFWSCIILVIPFLIIGALFAIFKEKAAKFVSGFNSFSKEEQALYDKACSFRKI</sequence>
<dbReference type="EMBL" id="CABHNA010000084">
    <property type="protein sequence ID" value="VUX18461.1"/>
    <property type="molecule type" value="Genomic_DNA"/>
</dbReference>
<keyword evidence="3" id="KW-1185">Reference proteome</keyword>
<feature type="transmembrane region" description="Helical" evidence="1">
    <location>
        <begin position="6"/>
        <end position="25"/>
    </location>
</feature>
<proteinExistence type="predicted"/>
<keyword evidence="1" id="KW-0472">Membrane</keyword>
<dbReference type="AlphaFoldDB" id="A0A564UGA4"/>
<dbReference type="Pfam" id="PF12650">
    <property type="entry name" value="DUF3784"/>
    <property type="match status" value="1"/>
</dbReference>
<evidence type="ECO:0000313" key="3">
    <source>
        <dbReference type="Proteomes" id="UP000363661"/>
    </source>
</evidence>
<dbReference type="InterPro" id="IPR017259">
    <property type="entry name" value="UCP037672"/>
</dbReference>
<dbReference type="RefSeq" id="WP_243131530.1">
    <property type="nucleotide sequence ID" value="NZ_CABHNA010000084.1"/>
</dbReference>
<evidence type="ECO:0000256" key="1">
    <source>
        <dbReference type="SAM" id="Phobius"/>
    </source>
</evidence>
<accession>A0A564UGA4</accession>
<gene>
    <name evidence="2" type="ORF">RTSSTS7063_02417</name>
</gene>
<evidence type="ECO:0000313" key="2">
    <source>
        <dbReference type="EMBL" id="VUX18461.1"/>
    </source>
</evidence>
<dbReference type="Proteomes" id="UP000363661">
    <property type="component" value="Unassembled WGS sequence"/>
</dbReference>